<keyword evidence="2 3" id="KW-0378">Hydrolase</keyword>
<sequence>MTPKLTPPNLDLFSFSCDLQIRFSDIDGYMHVNNGVYYSYFEHARALYLYQTCGWNVMEIGTVVGKTTIEYIKPIHLDDELSCMVRCTRLGNSSFDLEQLIMSKKGDGTTILSKCNTVMVSVDMKTMKPTPIPEAYRSKLLPQG</sequence>
<organism evidence="3 4">
    <name type="scientific">Algoriphagus namhaensis</name>
    <dbReference type="NCBI Taxonomy" id="915353"/>
    <lineage>
        <taxon>Bacteria</taxon>
        <taxon>Pseudomonadati</taxon>
        <taxon>Bacteroidota</taxon>
        <taxon>Cytophagia</taxon>
        <taxon>Cytophagales</taxon>
        <taxon>Cyclobacteriaceae</taxon>
        <taxon>Algoriphagus</taxon>
    </lineage>
</organism>
<dbReference type="InterPro" id="IPR050563">
    <property type="entry name" value="4-hydroxybenzoyl-CoA_TE"/>
</dbReference>
<evidence type="ECO:0000256" key="2">
    <source>
        <dbReference type="ARBA" id="ARBA00022801"/>
    </source>
</evidence>
<dbReference type="Gene3D" id="3.10.129.10">
    <property type="entry name" value="Hotdog Thioesterase"/>
    <property type="match status" value="1"/>
</dbReference>
<dbReference type="PANTHER" id="PTHR31793:SF27">
    <property type="entry name" value="NOVEL THIOESTERASE SUPERFAMILY DOMAIN AND SAPOSIN A-TYPE DOMAIN CONTAINING PROTEIN (0610012H03RIK)"/>
    <property type="match status" value="1"/>
</dbReference>
<evidence type="ECO:0000313" key="4">
    <source>
        <dbReference type="Proteomes" id="UP001595805"/>
    </source>
</evidence>
<dbReference type="GO" id="GO:0016787">
    <property type="term" value="F:hydrolase activity"/>
    <property type="evidence" value="ECO:0007669"/>
    <property type="project" value="UniProtKB-KW"/>
</dbReference>
<comment type="caution">
    <text evidence="3">The sequence shown here is derived from an EMBL/GenBank/DDBJ whole genome shotgun (WGS) entry which is preliminary data.</text>
</comment>
<dbReference type="SUPFAM" id="SSF54637">
    <property type="entry name" value="Thioesterase/thiol ester dehydrase-isomerase"/>
    <property type="match status" value="1"/>
</dbReference>
<gene>
    <name evidence="3" type="ORF">ACFOSV_08670</name>
</gene>
<reference evidence="4" key="1">
    <citation type="journal article" date="2019" name="Int. J. Syst. Evol. Microbiol.">
        <title>The Global Catalogue of Microorganisms (GCM) 10K type strain sequencing project: providing services to taxonomists for standard genome sequencing and annotation.</title>
        <authorList>
            <consortium name="The Broad Institute Genomics Platform"/>
            <consortium name="The Broad Institute Genome Sequencing Center for Infectious Disease"/>
            <person name="Wu L."/>
            <person name="Ma J."/>
        </authorList>
    </citation>
    <scope>NUCLEOTIDE SEQUENCE [LARGE SCALE GENOMIC DNA]</scope>
    <source>
        <strain evidence="4">CCUG 60523</strain>
    </source>
</reference>
<keyword evidence="4" id="KW-1185">Reference proteome</keyword>
<dbReference type="EC" id="3.1.2.-" evidence="3"/>
<dbReference type="InterPro" id="IPR029069">
    <property type="entry name" value="HotDog_dom_sf"/>
</dbReference>
<name>A0ABV8ATI4_9BACT</name>
<dbReference type="CDD" id="cd00586">
    <property type="entry name" value="4HBT"/>
    <property type="match status" value="1"/>
</dbReference>
<evidence type="ECO:0000313" key="3">
    <source>
        <dbReference type="EMBL" id="MFC3880246.1"/>
    </source>
</evidence>
<proteinExistence type="inferred from homology"/>
<evidence type="ECO:0000256" key="1">
    <source>
        <dbReference type="ARBA" id="ARBA00005953"/>
    </source>
</evidence>
<dbReference type="Pfam" id="PF13279">
    <property type="entry name" value="4HBT_2"/>
    <property type="match status" value="1"/>
</dbReference>
<protein>
    <submittedName>
        <fullName evidence="3">Acyl-CoA thioesterase</fullName>
        <ecNumber evidence="3">3.1.2.-</ecNumber>
    </submittedName>
</protein>
<dbReference type="RefSeq" id="WP_377905472.1">
    <property type="nucleotide sequence ID" value="NZ_JBHRZS010000007.1"/>
</dbReference>
<accession>A0ABV8ATI4</accession>
<dbReference type="EMBL" id="JBHRZS010000007">
    <property type="protein sequence ID" value="MFC3880246.1"/>
    <property type="molecule type" value="Genomic_DNA"/>
</dbReference>
<dbReference type="Proteomes" id="UP001595805">
    <property type="component" value="Unassembled WGS sequence"/>
</dbReference>
<comment type="similarity">
    <text evidence="1">Belongs to the 4-hydroxybenzoyl-CoA thioesterase family.</text>
</comment>
<dbReference type="PANTHER" id="PTHR31793">
    <property type="entry name" value="4-HYDROXYBENZOYL-COA THIOESTERASE FAMILY MEMBER"/>
    <property type="match status" value="1"/>
</dbReference>